<protein>
    <recommendedName>
        <fullName evidence="3">DUF1287 domain-containing protein</fullName>
    </recommendedName>
</protein>
<evidence type="ECO:0000313" key="2">
    <source>
        <dbReference type="Proteomes" id="UP000018466"/>
    </source>
</evidence>
<gene>
    <name evidence="1" type="ORF">HMPREF9623_01753</name>
</gene>
<dbReference type="InterPro" id="IPR009706">
    <property type="entry name" value="DUF1287"/>
</dbReference>
<accession>A0AA37DFM5</accession>
<evidence type="ECO:0000313" key="1">
    <source>
        <dbReference type="EMBL" id="EHO15842.1"/>
    </source>
</evidence>
<sequence>MQNLKVWFKNNAVSLTTDLSDIEAWHGGDIVIFNNHIGVISDRRNKDGVPYVFHHNDPFQNSYEEDILEKRDGMVAHYRITE</sequence>
<name>A0AA37DFM5_9FIRM</name>
<keyword evidence="2" id="KW-1185">Reference proteome</keyword>
<reference evidence="1 2" key="1">
    <citation type="submission" date="2011-10" db="EMBL/GenBank/DDBJ databases">
        <title>The Genome Sequence of Lachnospiraceae bacterium ACC2.</title>
        <authorList>
            <consortium name="The Broad Institute Genome Sequencing Platform"/>
            <person name="Earl A."/>
            <person name="Ward D."/>
            <person name="Feldgarden M."/>
            <person name="Gevers D."/>
            <person name="Sizova M."/>
            <person name="Hazen A."/>
            <person name="Epstein S."/>
            <person name="Young S.K."/>
            <person name="Zeng Q."/>
            <person name="Gargeya S."/>
            <person name="Fitzgerald M."/>
            <person name="Haas B."/>
            <person name="Abouelleil A."/>
            <person name="Alvarado L."/>
            <person name="Arachchi H.M."/>
            <person name="Berlin A."/>
            <person name="Brown A."/>
            <person name="Chapman S.B."/>
            <person name="Chen Z."/>
            <person name="Dunbar C."/>
            <person name="Freedman E."/>
            <person name="Gearin G."/>
            <person name="Goldberg J."/>
            <person name="Griggs A."/>
            <person name="Gujja S."/>
            <person name="Heiman D."/>
            <person name="Howarth C."/>
            <person name="Larson L."/>
            <person name="Lui A."/>
            <person name="MacDonald P.J.P."/>
            <person name="Montmayeur A."/>
            <person name="Murphy C."/>
            <person name="Neiman D."/>
            <person name="Pearson M."/>
            <person name="Priest M."/>
            <person name="Roberts A."/>
            <person name="Saif S."/>
            <person name="Shea T."/>
            <person name="Shenoy N."/>
            <person name="Sisk P."/>
            <person name="Stolte C."/>
            <person name="Sykes S."/>
            <person name="Wortman J."/>
            <person name="Nusbaum C."/>
            <person name="Birren B."/>
        </authorList>
    </citation>
    <scope>NUCLEOTIDE SEQUENCE [LARGE SCALE GENOMIC DNA]</scope>
    <source>
        <strain evidence="1 2">ACC2</strain>
    </source>
</reference>
<organism evidence="1 2">
    <name type="scientific">Stomatobaculum longum</name>
    <dbReference type="NCBI Taxonomy" id="796942"/>
    <lineage>
        <taxon>Bacteria</taxon>
        <taxon>Bacillati</taxon>
        <taxon>Bacillota</taxon>
        <taxon>Clostridia</taxon>
        <taxon>Lachnospirales</taxon>
        <taxon>Lachnospiraceae</taxon>
        <taxon>Stomatobaculum</taxon>
    </lineage>
</organism>
<dbReference type="EMBL" id="AGEL01000014">
    <property type="protein sequence ID" value="EHO15842.1"/>
    <property type="molecule type" value="Genomic_DNA"/>
</dbReference>
<evidence type="ECO:0008006" key="3">
    <source>
        <dbReference type="Google" id="ProtNLM"/>
    </source>
</evidence>
<dbReference type="Pfam" id="PF06940">
    <property type="entry name" value="DUF1287"/>
    <property type="match status" value="1"/>
</dbReference>
<proteinExistence type="predicted"/>
<comment type="caution">
    <text evidence="1">The sequence shown here is derived from an EMBL/GenBank/DDBJ whole genome shotgun (WGS) entry which is preliminary data.</text>
</comment>
<dbReference type="AlphaFoldDB" id="A0AA37DFM5"/>
<dbReference type="Proteomes" id="UP000018466">
    <property type="component" value="Unassembled WGS sequence"/>
</dbReference>